<evidence type="ECO:0000313" key="1">
    <source>
        <dbReference type="EMBL" id="JAD45261.1"/>
    </source>
</evidence>
<reference evidence="1" key="1">
    <citation type="submission" date="2014-09" db="EMBL/GenBank/DDBJ databases">
        <authorList>
            <person name="Magalhaes I.L.F."/>
            <person name="Oliveira U."/>
            <person name="Santos F.R."/>
            <person name="Vidigal T.H.D.A."/>
            <person name="Brescovit A.D."/>
            <person name="Santos A.J."/>
        </authorList>
    </citation>
    <scope>NUCLEOTIDE SEQUENCE</scope>
    <source>
        <tissue evidence="1">Shoot tissue taken approximately 20 cm above the soil surface</tissue>
    </source>
</reference>
<sequence length="33" mass="3777">MVKTLPRGRQQVYIGPSQLLNHCPTFPRKIIAI</sequence>
<proteinExistence type="predicted"/>
<name>A0A0A9A2D4_ARUDO</name>
<accession>A0A0A9A2D4</accession>
<dbReference type="EMBL" id="GBRH01252634">
    <property type="protein sequence ID" value="JAD45261.1"/>
    <property type="molecule type" value="Transcribed_RNA"/>
</dbReference>
<reference evidence="1" key="2">
    <citation type="journal article" date="2015" name="Data Brief">
        <title>Shoot transcriptome of the giant reed, Arundo donax.</title>
        <authorList>
            <person name="Barrero R.A."/>
            <person name="Guerrero F.D."/>
            <person name="Moolhuijzen P."/>
            <person name="Goolsby J.A."/>
            <person name="Tidwell J."/>
            <person name="Bellgard S.E."/>
            <person name="Bellgard M.I."/>
        </authorList>
    </citation>
    <scope>NUCLEOTIDE SEQUENCE</scope>
    <source>
        <tissue evidence="1">Shoot tissue taken approximately 20 cm above the soil surface</tissue>
    </source>
</reference>
<organism evidence="1">
    <name type="scientific">Arundo donax</name>
    <name type="common">Giant reed</name>
    <name type="synonym">Donax arundinaceus</name>
    <dbReference type="NCBI Taxonomy" id="35708"/>
    <lineage>
        <taxon>Eukaryota</taxon>
        <taxon>Viridiplantae</taxon>
        <taxon>Streptophyta</taxon>
        <taxon>Embryophyta</taxon>
        <taxon>Tracheophyta</taxon>
        <taxon>Spermatophyta</taxon>
        <taxon>Magnoliopsida</taxon>
        <taxon>Liliopsida</taxon>
        <taxon>Poales</taxon>
        <taxon>Poaceae</taxon>
        <taxon>PACMAD clade</taxon>
        <taxon>Arundinoideae</taxon>
        <taxon>Arundineae</taxon>
        <taxon>Arundo</taxon>
    </lineage>
</organism>
<protein>
    <submittedName>
        <fullName evidence="1">Uncharacterized protein</fullName>
    </submittedName>
</protein>
<dbReference type="AlphaFoldDB" id="A0A0A9A2D4"/>